<feature type="compositionally biased region" description="Basic and acidic residues" evidence="1">
    <location>
        <begin position="66"/>
        <end position="79"/>
    </location>
</feature>
<name>A0A243W8K6_9BACT</name>
<comment type="caution">
    <text evidence="2">The sequence shown here is derived from an EMBL/GenBank/DDBJ whole genome shotgun (WGS) entry which is preliminary data.</text>
</comment>
<dbReference type="AlphaFoldDB" id="A0A243W8K6"/>
<feature type="compositionally biased region" description="Polar residues" evidence="1">
    <location>
        <begin position="81"/>
        <end position="91"/>
    </location>
</feature>
<feature type="region of interest" description="Disordered" evidence="1">
    <location>
        <begin position="38"/>
        <end position="129"/>
    </location>
</feature>
<organism evidence="2 3">
    <name type="scientific">Hymenobacter crusticola</name>
    <dbReference type="NCBI Taxonomy" id="1770526"/>
    <lineage>
        <taxon>Bacteria</taxon>
        <taxon>Pseudomonadati</taxon>
        <taxon>Bacteroidota</taxon>
        <taxon>Cytophagia</taxon>
        <taxon>Cytophagales</taxon>
        <taxon>Hymenobacteraceae</taxon>
        <taxon>Hymenobacter</taxon>
    </lineage>
</organism>
<evidence type="ECO:0000313" key="2">
    <source>
        <dbReference type="EMBL" id="OUJ71662.1"/>
    </source>
</evidence>
<dbReference type="EMBL" id="MTSE01000015">
    <property type="protein sequence ID" value="OUJ71662.1"/>
    <property type="molecule type" value="Genomic_DNA"/>
</dbReference>
<reference evidence="2 3" key="1">
    <citation type="submission" date="2017-01" db="EMBL/GenBank/DDBJ databases">
        <title>A new Hymenobacter.</title>
        <authorList>
            <person name="Liang Y."/>
            <person name="Feng F."/>
        </authorList>
    </citation>
    <scope>NUCLEOTIDE SEQUENCE [LARGE SCALE GENOMIC DNA]</scope>
    <source>
        <strain evidence="2">MIMBbqt21</strain>
    </source>
</reference>
<proteinExistence type="predicted"/>
<evidence type="ECO:0000313" key="3">
    <source>
        <dbReference type="Proteomes" id="UP000194873"/>
    </source>
</evidence>
<feature type="compositionally biased region" description="Polar residues" evidence="1">
    <location>
        <begin position="52"/>
        <end position="65"/>
    </location>
</feature>
<accession>A0A243W8K6</accession>
<dbReference type="Proteomes" id="UP000194873">
    <property type="component" value="Unassembled WGS sequence"/>
</dbReference>
<evidence type="ECO:0000256" key="1">
    <source>
        <dbReference type="SAM" id="MobiDB-lite"/>
    </source>
</evidence>
<gene>
    <name evidence="2" type="ORF">BXP70_21525</name>
</gene>
<feature type="compositionally biased region" description="Polar residues" evidence="1">
    <location>
        <begin position="107"/>
        <end position="129"/>
    </location>
</feature>
<sequence>MSGETAAAGWRTLTQVVAATPARPSFLPTILTFAIMSKQSGKRSQHDPNAGPNANSEKISNQSSEKAQHAGSTDHDRSVRSGLSGQASQPHIATDENLKDQVAGNLESGTGMTTPTDEGQAPQSGSRHG</sequence>
<protein>
    <submittedName>
        <fullName evidence="2">Uncharacterized protein</fullName>
    </submittedName>
</protein>
<keyword evidence="3" id="KW-1185">Reference proteome</keyword>